<dbReference type="InterPro" id="IPR001138">
    <property type="entry name" value="Zn2Cys6_DnaBD"/>
</dbReference>
<evidence type="ECO:0000256" key="3">
    <source>
        <dbReference type="ARBA" id="ARBA00023125"/>
    </source>
</evidence>
<dbReference type="GO" id="GO:0006351">
    <property type="term" value="P:DNA-templated transcription"/>
    <property type="evidence" value="ECO:0007669"/>
    <property type="project" value="InterPro"/>
</dbReference>
<accession>A0A1Y2M809</accession>
<dbReference type="PANTHER" id="PTHR46910:SF3">
    <property type="entry name" value="HALOTOLERANCE PROTEIN 9-RELATED"/>
    <property type="match status" value="1"/>
</dbReference>
<sequence>MSASTTPITRDCMSVDFIASRKILKNPKACEECRRRKQKCDGRTPCGDCRNRDSQCTYRSYIRNRGSKARSAQQHTSTTADVVGQSNNIAQSSHASVPSSHLSAQASPVPVVDDNASKPSNGLPQSMPSRLAIFNNIRATQETTQGRTELFYGASSPFSVLQHLDAHLPMRGDPAIYPNPNPDVEEVQDGDRSIRSYNYQNIVFDHLPVHAPPLDAFDATSYSSAKIALRNFLVTAAPRLPFLEVNNLCANFERLYTAAQSYTLSTADKVLVIAAIAWGGFGLTDLPHRQLFIAQARAEAANIMYDINTKTVQATLLLSQLEFEAGSPNVCYLHLGGAIRKAFAAGVHRSNTANAQQTMWALYCNESLTCFLLGKKCSLMDTDISFPRLQDSSHDASFVRLCAIARSAHRIYHQDDKGVTADLAAADAVHAQLRTFSSELISKTGLNIGGPLYALTGEGLAWHIIISYVFYVTKLLLFRPFLLLALELKRRRVHSILSERNGGVEIAVLISAAVHSIDAAKAIVNLCDSLFSLGIAVEGAYFHGFYLESAVFVLALAAVHPSSTLSSGCFEKLHTALRLLRRLGTNEPVRSVTAAVEQMIERISALAGQLGAITGGNVGDGQSSTSSVSLLKFPLETLAPLQDTLTPVGWDPELSLDDLWSIMDWNVGFPEANPNLSTSMAGM</sequence>
<keyword evidence="4" id="KW-0539">Nucleus</keyword>
<dbReference type="InterPro" id="IPR007219">
    <property type="entry name" value="XnlR_reg_dom"/>
</dbReference>
<keyword evidence="8" id="KW-1185">Reference proteome</keyword>
<dbReference type="AlphaFoldDB" id="A0A1Y2M809"/>
<feature type="compositionally biased region" description="Low complexity" evidence="5">
    <location>
        <begin position="92"/>
        <end position="104"/>
    </location>
</feature>
<dbReference type="Proteomes" id="UP000193240">
    <property type="component" value="Unassembled WGS sequence"/>
</dbReference>
<protein>
    <recommendedName>
        <fullName evidence="6">Zn(2)-C6 fungal-type domain-containing protein</fullName>
    </recommendedName>
</protein>
<evidence type="ECO:0000256" key="4">
    <source>
        <dbReference type="ARBA" id="ARBA00023242"/>
    </source>
</evidence>
<evidence type="ECO:0000313" key="8">
    <source>
        <dbReference type="Proteomes" id="UP000193240"/>
    </source>
</evidence>
<dbReference type="EMBL" id="KZ107839">
    <property type="protein sequence ID" value="OSS52264.1"/>
    <property type="molecule type" value="Genomic_DNA"/>
</dbReference>
<dbReference type="Gene3D" id="4.10.240.10">
    <property type="entry name" value="Zn(2)-C6 fungal-type DNA-binding domain"/>
    <property type="match status" value="1"/>
</dbReference>
<evidence type="ECO:0000259" key="6">
    <source>
        <dbReference type="PROSITE" id="PS50048"/>
    </source>
</evidence>
<feature type="compositionally biased region" description="Polar residues" evidence="5">
    <location>
        <begin position="117"/>
        <end position="127"/>
    </location>
</feature>
<dbReference type="InterPro" id="IPR050987">
    <property type="entry name" value="AtrR-like"/>
</dbReference>
<dbReference type="GO" id="GO:0005634">
    <property type="term" value="C:nucleus"/>
    <property type="evidence" value="ECO:0007669"/>
    <property type="project" value="UniProtKB-SubCell"/>
</dbReference>
<comment type="subcellular location">
    <subcellularLocation>
        <location evidence="1">Nucleus</location>
    </subcellularLocation>
</comment>
<evidence type="ECO:0000256" key="2">
    <source>
        <dbReference type="ARBA" id="ARBA00022723"/>
    </source>
</evidence>
<dbReference type="InParanoid" id="A0A1Y2M809"/>
<dbReference type="SMART" id="SM00066">
    <property type="entry name" value="GAL4"/>
    <property type="match status" value="1"/>
</dbReference>
<dbReference type="Pfam" id="PF00172">
    <property type="entry name" value="Zn_clus"/>
    <property type="match status" value="1"/>
</dbReference>
<gene>
    <name evidence="7" type="ORF">B5807_02302</name>
</gene>
<name>A0A1Y2M809_EPING</name>
<dbReference type="SUPFAM" id="SSF57701">
    <property type="entry name" value="Zn2/Cys6 DNA-binding domain"/>
    <property type="match status" value="1"/>
</dbReference>
<keyword evidence="3" id="KW-0238">DNA-binding</keyword>
<dbReference type="GO" id="GO:0000981">
    <property type="term" value="F:DNA-binding transcription factor activity, RNA polymerase II-specific"/>
    <property type="evidence" value="ECO:0007669"/>
    <property type="project" value="InterPro"/>
</dbReference>
<dbReference type="PANTHER" id="PTHR46910">
    <property type="entry name" value="TRANSCRIPTION FACTOR PDR1"/>
    <property type="match status" value="1"/>
</dbReference>
<dbReference type="GO" id="GO:0008270">
    <property type="term" value="F:zinc ion binding"/>
    <property type="evidence" value="ECO:0007669"/>
    <property type="project" value="InterPro"/>
</dbReference>
<dbReference type="SMART" id="SM00906">
    <property type="entry name" value="Fungal_trans"/>
    <property type="match status" value="1"/>
</dbReference>
<feature type="region of interest" description="Disordered" evidence="5">
    <location>
        <begin position="90"/>
        <end position="127"/>
    </location>
</feature>
<dbReference type="GO" id="GO:0003677">
    <property type="term" value="F:DNA binding"/>
    <property type="evidence" value="ECO:0007669"/>
    <property type="project" value="UniProtKB-KW"/>
</dbReference>
<dbReference type="OMA" id="HESLLHM"/>
<dbReference type="CDD" id="cd12148">
    <property type="entry name" value="fungal_TF_MHR"/>
    <property type="match status" value="1"/>
</dbReference>
<feature type="domain" description="Zn(2)-C6 fungal-type" evidence="6">
    <location>
        <begin position="29"/>
        <end position="58"/>
    </location>
</feature>
<evidence type="ECO:0000256" key="5">
    <source>
        <dbReference type="SAM" id="MobiDB-lite"/>
    </source>
</evidence>
<proteinExistence type="predicted"/>
<evidence type="ECO:0000256" key="1">
    <source>
        <dbReference type="ARBA" id="ARBA00004123"/>
    </source>
</evidence>
<evidence type="ECO:0000313" key="7">
    <source>
        <dbReference type="EMBL" id="OSS52264.1"/>
    </source>
</evidence>
<dbReference type="InterPro" id="IPR036864">
    <property type="entry name" value="Zn2-C6_fun-type_DNA-bd_sf"/>
</dbReference>
<reference evidence="7 8" key="1">
    <citation type="journal article" date="2017" name="Genome Announc.">
        <title>Genome sequence of the saprophytic ascomycete Epicoccum nigrum ICMP 19927 strain isolated from New Zealand.</title>
        <authorList>
            <person name="Fokin M."/>
            <person name="Fleetwood D."/>
            <person name="Weir B.S."/>
            <person name="Villas-Boas S.G."/>
        </authorList>
    </citation>
    <scope>NUCLEOTIDE SEQUENCE [LARGE SCALE GENOMIC DNA]</scope>
    <source>
        <strain evidence="7 8">ICMP 19927</strain>
    </source>
</reference>
<organism evidence="7 8">
    <name type="scientific">Epicoccum nigrum</name>
    <name type="common">Soil fungus</name>
    <name type="synonym">Epicoccum purpurascens</name>
    <dbReference type="NCBI Taxonomy" id="105696"/>
    <lineage>
        <taxon>Eukaryota</taxon>
        <taxon>Fungi</taxon>
        <taxon>Dikarya</taxon>
        <taxon>Ascomycota</taxon>
        <taxon>Pezizomycotina</taxon>
        <taxon>Dothideomycetes</taxon>
        <taxon>Pleosporomycetidae</taxon>
        <taxon>Pleosporales</taxon>
        <taxon>Pleosporineae</taxon>
        <taxon>Didymellaceae</taxon>
        <taxon>Epicoccum</taxon>
    </lineage>
</organism>
<keyword evidence="2" id="KW-0479">Metal-binding</keyword>
<dbReference type="PROSITE" id="PS50048">
    <property type="entry name" value="ZN2_CY6_FUNGAL_2"/>
    <property type="match status" value="1"/>
</dbReference>
<dbReference type="PROSITE" id="PS00463">
    <property type="entry name" value="ZN2_CY6_FUNGAL_1"/>
    <property type="match status" value="1"/>
</dbReference>
<dbReference type="Pfam" id="PF04082">
    <property type="entry name" value="Fungal_trans"/>
    <property type="match status" value="1"/>
</dbReference>
<dbReference type="CDD" id="cd00067">
    <property type="entry name" value="GAL4"/>
    <property type="match status" value="1"/>
</dbReference>